<dbReference type="Pfam" id="PF12844">
    <property type="entry name" value="HTH_19"/>
    <property type="match status" value="1"/>
</dbReference>
<proteinExistence type="predicted"/>
<evidence type="ECO:0000259" key="1">
    <source>
        <dbReference type="Pfam" id="PF12844"/>
    </source>
</evidence>
<dbReference type="EMBL" id="LGSS01000009">
    <property type="protein sequence ID" value="KNF08217.1"/>
    <property type="molecule type" value="Genomic_DNA"/>
</dbReference>
<dbReference type="STRING" id="1503.CLPU_9c01130"/>
<dbReference type="GO" id="GO:0003677">
    <property type="term" value="F:DNA binding"/>
    <property type="evidence" value="ECO:0007669"/>
    <property type="project" value="InterPro"/>
</dbReference>
<dbReference type="OrthoDB" id="5516148at2"/>
<dbReference type="Gene3D" id="1.10.260.40">
    <property type="entry name" value="lambda repressor-like DNA-binding domains"/>
    <property type="match status" value="1"/>
</dbReference>
<dbReference type="SUPFAM" id="SSF48452">
    <property type="entry name" value="TPR-like"/>
    <property type="match status" value="1"/>
</dbReference>
<evidence type="ECO:0000313" key="3">
    <source>
        <dbReference type="Proteomes" id="UP000037267"/>
    </source>
</evidence>
<gene>
    <name evidence="2" type="ORF">CLPU_9c01130</name>
</gene>
<organism evidence="2 3">
    <name type="scientific">Gottschalkia purinilytica</name>
    <name type="common">Clostridium purinilyticum</name>
    <dbReference type="NCBI Taxonomy" id="1503"/>
    <lineage>
        <taxon>Bacteria</taxon>
        <taxon>Bacillati</taxon>
        <taxon>Bacillota</taxon>
        <taxon>Tissierellia</taxon>
        <taxon>Tissierellales</taxon>
        <taxon>Gottschalkiaceae</taxon>
        <taxon>Gottschalkia</taxon>
    </lineage>
</organism>
<name>A0A0L0W9U6_GOTPU</name>
<dbReference type="SUPFAM" id="SSF47413">
    <property type="entry name" value="lambda repressor-like DNA-binding domains"/>
    <property type="match status" value="1"/>
</dbReference>
<dbReference type="AlphaFoldDB" id="A0A0L0W9U6"/>
<dbReference type="Gene3D" id="1.25.40.10">
    <property type="entry name" value="Tetratricopeptide repeat domain"/>
    <property type="match status" value="1"/>
</dbReference>
<keyword evidence="3" id="KW-1185">Reference proteome</keyword>
<reference evidence="3" key="1">
    <citation type="submission" date="2015-07" db="EMBL/GenBank/DDBJ databases">
        <title>Draft genome sequence of the purine-degrading Gottschalkia purinilyticum DSM 1384 (formerly Clostridium purinilyticum).</title>
        <authorList>
            <person name="Poehlein A."/>
            <person name="Schiel-Bengelsdorf B."/>
            <person name="Bengelsdorf F.R."/>
            <person name="Daniel R."/>
            <person name="Duerre P."/>
        </authorList>
    </citation>
    <scope>NUCLEOTIDE SEQUENCE [LARGE SCALE GENOMIC DNA]</scope>
    <source>
        <strain evidence="3">DSM 1384</strain>
    </source>
</reference>
<dbReference type="InterPro" id="IPR010982">
    <property type="entry name" value="Lambda_DNA-bd_dom_sf"/>
</dbReference>
<accession>A0A0L0W9U6</accession>
<protein>
    <submittedName>
        <fullName evidence="2">Helix-turn-helix domain-containing protein</fullName>
    </submittedName>
</protein>
<feature type="domain" description="HTH cro/C1-type" evidence="1">
    <location>
        <begin position="10"/>
        <end position="71"/>
    </location>
</feature>
<evidence type="ECO:0000313" key="2">
    <source>
        <dbReference type="EMBL" id="KNF08217.1"/>
    </source>
</evidence>
<dbReference type="CDD" id="cd00093">
    <property type="entry name" value="HTH_XRE"/>
    <property type="match status" value="1"/>
</dbReference>
<dbReference type="Proteomes" id="UP000037267">
    <property type="component" value="Unassembled WGS sequence"/>
</dbReference>
<dbReference type="InterPro" id="IPR001387">
    <property type="entry name" value="Cro/C1-type_HTH"/>
</dbReference>
<dbReference type="RefSeq" id="WP_050355580.1">
    <property type="nucleotide sequence ID" value="NZ_LGSS01000009.1"/>
</dbReference>
<comment type="caution">
    <text evidence="2">The sequence shown here is derived from an EMBL/GenBank/DDBJ whole genome shotgun (WGS) entry which is preliminary data.</text>
</comment>
<sequence>MEDVNILSPGKRLRQIRKMLKLGQETLAGDKFSKNYISMFENDKRAINAINAGYLANRINTLAKKTGENIEIDSSYLLKSNIDIAKDKCQGWLSEVDNNLSLDIRKIYENLYKVIILSSEYDLIKYRARALYLKGKYSLLNSRYECAITQFLEALIYYGQENDYNGISEIYKSIGKVYYLQKEYKQALIYFNLSDSILEKSKLVDSSKRNEIKYYRALCYHDMDDDAMAKRIIKDVNMENLKVMELAEKVNNIFAI</sequence>
<dbReference type="InterPro" id="IPR011990">
    <property type="entry name" value="TPR-like_helical_dom_sf"/>
</dbReference>